<organism evidence="4 5">
    <name type="scientific">Quercus lobata</name>
    <name type="common">Valley oak</name>
    <dbReference type="NCBI Taxonomy" id="97700"/>
    <lineage>
        <taxon>Eukaryota</taxon>
        <taxon>Viridiplantae</taxon>
        <taxon>Streptophyta</taxon>
        <taxon>Embryophyta</taxon>
        <taxon>Tracheophyta</taxon>
        <taxon>Spermatophyta</taxon>
        <taxon>Magnoliopsida</taxon>
        <taxon>eudicotyledons</taxon>
        <taxon>Gunneridae</taxon>
        <taxon>Pentapetalae</taxon>
        <taxon>rosids</taxon>
        <taxon>fabids</taxon>
        <taxon>Fagales</taxon>
        <taxon>Fagaceae</taxon>
        <taxon>Quercus</taxon>
    </lineage>
</organism>
<sequence length="313" mass="35640">MNANGQMEVHYINTGCPYTVTESFMNFFEGLTHVPVNYGHTVPMHDQESVYWSMNMHSYKFGISGPGNTYYGPYEVNDHLPRAEVSRSAWDYPSTINEEPATTDSQSEGDAVMGVHAIPEECSPTHHNSNSPQVAWQDNVDPDNMTYEELLDLGEAVGTQSRGLSQDLINLLPTTKYKFKNLFSAKKARERWRSSPGYCCSSDAKGKILVIHIHFTESLSDENRDSKLIQTSVVQWDPHDLDDENRKLSDITQNSLHPNKLLWIVKCVVCQMRYKRGDRQIKLPCKHVYHSECITKWLSISKICPICNTEVFG</sequence>
<dbReference type="GO" id="GO:0031624">
    <property type="term" value="F:ubiquitin conjugating enzyme binding"/>
    <property type="evidence" value="ECO:0007669"/>
    <property type="project" value="TreeGrafter"/>
</dbReference>
<dbReference type="GO" id="GO:0016567">
    <property type="term" value="P:protein ubiquitination"/>
    <property type="evidence" value="ECO:0007669"/>
    <property type="project" value="InterPro"/>
</dbReference>
<evidence type="ECO:0000259" key="3">
    <source>
        <dbReference type="PROSITE" id="PS50089"/>
    </source>
</evidence>
<proteinExistence type="predicted"/>
<dbReference type="SUPFAM" id="SSF57850">
    <property type="entry name" value="RING/U-box"/>
    <property type="match status" value="1"/>
</dbReference>
<reference evidence="4 5" key="1">
    <citation type="journal article" date="2016" name="G3 (Bethesda)">
        <title>First Draft Assembly and Annotation of the Genome of a California Endemic Oak Quercus lobata Nee (Fagaceae).</title>
        <authorList>
            <person name="Sork V.L."/>
            <person name="Fitz-Gibbon S.T."/>
            <person name="Puiu D."/>
            <person name="Crepeau M."/>
            <person name="Gugger P.F."/>
            <person name="Sherman R."/>
            <person name="Stevens K."/>
            <person name="Langley C.H."/>
            <person name="Pellegrini M."/>
            <person name="Salzberg S.L."/>
        </authorList>
    </citation>
    <scope>NUCLEOTIDE SEQUENCE [LARGE SCALE GENOMIC DNA]</scope>
    <source>
        <strain evidence="4 5">cv. SW786</strain>
    </source>
</reference>
<dbReference type="PROSITE" id="PS50089">
    <property type="entry name" value="ZF_RING_2"/>
    <property type="match status" value="1"/>
</dbReference>
<protein>
    <recommendedName>
        <fullName evidence="3">RING-type domain-containing protein</fullName>
    </recommendedName>
</protein>
<dbReference type="OMA" id="VCYVEVF"/>
<evidence type="ECO:0000256" key="2">
    <source>
        <dbReference type="SAM" id="MobiDB-lite"/>
    </source>
</evidence>
<evidence type="ECO:0000313" key="5">
    <source>
        <dbReference type="Proteomes" id="UP000594261"/>
    </source>
</evidence>
<dbReference type="GO" id="GO:0008270">
    <property type="term" value="F:zinc ion binding"/>
    <property type="evidence" value="ECO:0007669"/>
    <property type="project" value="UniProtKB-KW"/>
</dbReference>
<keyword evidence="1" id="KW-0863">Zinc-finger</keyword>
<dbReference type="InterPro" id="IPR013083">
    <property type="entry name" value="Znf_RING/FYVE/PHD"/>
</dbReference>
<dbReference type="InParanoid" id="A0A7N2LBB5"/>
<feature type="compositionally biased region" description="Polar residues" evidence="2">
    <location>
        <begin position="125"/>
        <end position="136"/>
    </location>
</feature>
<evidence type="ECO:0000313" key="4">
    <source>
        <dbReference type="EnsemblPlants" id="QL04p007307:mrna"/>
    </source>
</evidence>
<dbReference type="GO" id="GO:0004842">
    <property type="term" value="F:ubiquitin-protein transferase activity"/>
    <property type="evidence" value="ECO:0007669"/>
    <property type="project" value="InterPro"/>
</dbReference>
<dbReference type="PANTHER" id="PTHR46400:SF3">
    <property type="entry name" value="E3 UBIQUITIN LIGASE BIG BROTHER-LIKE PROTEIN"/>
    <property type="match status" value="1"/>
</dbReference>
<dbReference type="SMART" id="SM00184">
    <property type="entry name" value="RING"/>
    <property type="match status" value="1"/>
</dbReference>
<dbReference type="EMBL" id="LRBV02000004">
    <property type="status" value="NOT_ANNOTATED_CDS"/>
    <property type="molecule type" value="Genomic_DNA"/>
</dbReference>
<dbReference type="GO" id="GO:0046621">
    <property type="term" value="P:negative regulation of organ growth"/>
    <property type="evidence" value="ECO:0007669"/>
    <property type="project" value="InterPro"/>
</dbReference>
<reference evidence="4" key="2">
    <citation type="submission" date="2021-01" db="UniProtKB">
        <authorList>
            <consortium name="EnsemblPlants"/>
        </authorList>
    </citation>
    <scope>IDENTIFICATION</scope>
</reference>
<dbReference type="FunCoup" id="A0A7N2LBB5">
    <property type="interactions" value="450"/>
</dbReference>
<keyword evidence="1" id="KW-0479">Metal-binding</keyword>
<feature type="region of interest" description="Disordered" evidence="2">
    <location>
        <begin position="120"/>
        <end position="140"/>
    </location>
</feature>
<dbReference type="EnsemblPlants" id="QL04p007307:mrna">
    <property type="protein sequence ID" value="QL04p007307:mrna"/>
    <property type="gene ID" value="QL04p007307"/>
</dbReference>
<dbReference type="InterPro" id="IPR001841">
    <property type="entry name" value="Znf_RING"/>
</dbReference>
<keyword evidence="5" id="KW-1185">Reference proteome</keyword>
<dbReference type="PANTHER" id="PTHR46400">
    <property type="entry name" value="RING/U-BOX SUPERFAMILY PROTEIN"/>
    <property type="match status" value="1"/>
</dbReference>
<dbReference type="Gramene" id="QL04p007307:mrna">
    <property type="protein sequence ID" value="QL04p007307:mrna"/>
    <property type="gene ID" value="QL04p007307"/>
</dbReference>
<evidence type="ECO:0000256" key="1">
    <source>
        <dbReference type="PROSITE-ProRule" id="PRU00175"/>
    </source>
</evidence>
<name>A0A7N2LBB5_QUELO</name>
<dbReference type="Pfam" id="PF13639">
    <property type="entry name" value="zf-RING_2"/>
    <property type="match status" value="1"/>
</dbReference>
<dbReference type="Gene3D" id="3.30.40.10">
    <property type="entry name" value="Zinc/RING finger domain, C3HC4 (zinc finger)"/>
    <property type="match status" value="1"/>
</dbReference>
<dbReference type="InterPro" id="IPR033276">
    <property type="entry name" value="BB"/>
</dbReference>
<keyword evidence="1" id="KW-0862">Zinc</keyword>
<dbReference type="AlphaFoldDB" id="A0A7N2LBB5"/>
<dbReference type="Proteomes" id="UP000594261">
    <property type="component" value="Chromosome 4"/>
</dbReference>
<feature type="domain" description="RING-type" evidence="3">
    <location>
        <begin position="267"/>
        <end position="308"/>
    </location>
</feature>
<accession>A0A7N2LBB5</accession>